<evidence type="ECO:0000313" key="2">
    <source>
        <dbReference type="EMBL" id="KAK0511320.1"/>
    </source>
</evidence>
<sequence length="575" mass="65082">MAFGFGVGDFIAVGNLAWSVYRSCKGMTEEFQEVSREALTVHTLVKELEDEAADKRSMLNLRGAPRKQELMTLIRGLEEILKSLDAIVKKYQGLARRERRIWNQLRLATEDLDSIRGKLVFHMNAINAFTASLSRDTLAQIERVLLELVEEVRQGRRPPSIASLDESENPSVWKELEAELAEDGIYKSDVARHKVAIRLFLQGRLGDSATDTMSLDEVASLVESSNDREDSNSLMQRLSSINPSSTGLSRTQTISSIDEASLVTANSEQYESAVEDFPGKTDLIASTAVPRVTFASFTGVPNVSRQVPEDVAGIDKRLQQLTYSKLNTPSIYRYRHSIDVSFLDVNAQEIQKGDNMVLIVDPYHSCVSKIAHAYMRSLLKTNNIVREQLDTVRSTGWMMHNSHATNHVAIDGLMKELLTSKRIEVPKWETYHLLKDFRFEDIIQFDHIISINSPSFNSPSFRQYLEDNIQKIAALQTAQSMEDKKLARLCTYEIPSTIQIPESMSRRASTVPEMFRNHQKLALDEVFGAIKRIILGFLEREYGLRRTSEGFEKILSRRPSRSSSLSPPDRRSQST</sequence>
<organism evidence="2 3">
    <name type="scientific">Cladonia borealis</name>
    <dbReference type="NCBI Taxonomy" id="184061"/>
    <lineage>
        <taxon>Eukaryota</taxon>
        <taxon>Fungi</taxon>
        <taxon>Dikarya</taxon>
        <taxon>Ascomycota</taxon>
        <taxon>Pezizomycotina</taxon>
        <taxon>Lecanoromycetes</taxon>
        <taxon>OSLEUM clade</taxon>
        <taxon>Lecanoromycetidae</taxon>
        <taxon>Lecanorales</taxon>
        <taxon>Lecanorineae</taxon>
        <taxon>Cladoniaceae</taxon>
        <taxon>Cladonia</taxon>
    </lineage>
</organism>
<dbReference type="EMBL" id="JAFEKC020000013">
    <property type="protein sequence ID" value="KAK0511320.1"/>
    <property type="molecule type" value="Genomic_DNA"/>
</dbReference>
<reference evidence="2" key="1">
    <citation type="submission" date="2023-03" db="EMBL/GenBank/DDBJ databases">
        <title>Complete genome of Cladonia borealis.</title>
        <authorList>
            <person name="Park H."/>
        </authorList>
    </citation>
    <scope>NUCLEOTIDE SEQUENCE</scope>
    <source>
        <strain evidence="2">ANT050790</strain>
    </source>
</reference>
<evidence type="ECO:0000313" key="3">
    <source>
        <dbReference type="Proteomes" id="UP001166286"/>
    </source>
</evidence>
<proteinExistence type="predicted"/>
<keyword evidence="3" id="KW-1185">Reference proteome</keyword>
<protein>
    <recommendedName>
        <fullName evidence="4">Fungal N-terminal domain-containing protein</fullName>
    </recommendedName>
</protein>
<accession>A0AA39V7Z6</accession>
<comment type="caution">
    <text evidence="2">The sequence shown here is derived from an EMBL/GenBank/DDBJ whole genome shotgun (WGS) entry which is preliminary data.</text>
</comment>
<dbReference type="AlphaFoldDB" id="A0AA39V7Z6"/>
<name>A0AA39V7Z6_9LECA</name>
<gene>
    <name evidence="2" type="ORF">JMJ35_005893</name>
</gene>
<evidence type="ECO:0008006" key="4">
    <source>
        <dbReference type="Google" id="ProtNLM"/>
    </source>
</evidence>
<feature type="region of interest" description="Disordered" evidence="1">
    <location>
        <begin position="555"/>
        <end position="575"/>
    </location>
</feature>
<evidence type="ECO:0000256" key="1">
    <source>
        <dbReference type="SAM" id="MobiDB-lite"/>
    </source>
</evidence>
<dbReference type="Proteomes" id="UP001166286">
    <property type="component" value="Unassembled WGS sequence"/>
</dbReference>